<dbReference type="CDD" id="cd11655">
    <property type="entry name" value="rap1_myb-like"/>
    <property type="match status" value="2"/>
</dbReference>
<dbReference type="GO" id="GO:0010833">
    <property type="term" value="P:telomere maintenance via telomere lengthening"/>
    <property type="evidence" value="ECO:0007669"/>
    <property type="project" value="UniProtKB-UniRule"/>
</dbReference>
<evidence type="ECO:0000256" key="3">
    <source>
        <dbReference type="ARBA" id="ARBA00022895"/>
    </source>
</evidence>
<dbReference type="InterPro" id="IPR009057">
    <property type="entry name" value="Homeodomain-like_sf"/>
</dbReference>
<organism evidence="12 13">
    <name type="scientific">Eeniella nana</name>
    <name type="common">Yeast</name>
    <name type="synonym">Brettanomyces nanus</name>
    <dbReference type="NCBI Taxonomy" id="13502"/>
    <lineage>
        <taxon>Eukaryota</taxon>
        <taxon>Fungi</taxon>
        <taxon>Dikarya</taxon>
        <taxon>Ascomycota</taxon>
        <taxon>Saccharomycotina</taxon>
        <taxon>Pichiomycetes</taxon>
        <taxon>Pichiales</taxon>
        <taxon>Pichiaceae</taxon>
        <taxon>Brettanomyces</taxon>
    </lineage>
</organism>
<dbReference type="PANTHER" id="PTHR16466:SF6">
    <property type="entry name" value="TELOMERIC REPEAT-BINDING FACTOR 2-INTERACTING PROTEIN 1"/>
    <property type="match status" value="1"/>
</dbReference>
<accession>A0A875RYE9</accession>
<comment type="subcellular location">
    <subcellularLocation>
        <location evidence="8">Nucleus</location>
    </subcellularLocation>
    <subcellularLocation>
        <location evidence="8">Chromosome</location>
        <location evidence="8">Telomere</location>
    </subcellularLocation>
</comment>
<dbReference type="KEGG" id="bnn:FOA43_000246"/>
<feature type="region of interest" description="Disordered" evidence="9">
    <location>
        <begin position="550"/>
        <end position="582"/>
    </location>
</feature>
<feature type="region of interest" description="Disordered" evidence="9">
    <location>
        <begin position="38"/>
        <end position="154"/>
    </location>
</feature>
<evidence type="ECO:0000256" key="6">
    <source>
        <dbReference type="ARBA" id="ARBA00023163"/>
    </source>
</evidence>
<feature type="region of interest" description="Disordered" evidence="9">
    <location>
        <begin position="490"/>
        <end position="518"/>
    </location>
</feature>
<dbReference type="InterPro" id="IPR021661">
    <property type="entry name" value="Rap1_C"/>
</dbReference>
<comment type="subunit">
    <text evidence="8">Homodimer.</text>
</comment>
<evidence type="ECO:0000256" key="8">
    <source>
        <dbReference type="RuleBase" id="RU367107"/>
    </source>
</evidence>
<feature type="region of interest" description="Disordered" evidence="9">
    <location>
        <begin position="262"/>
        <end position="285"/>
    </location>
</feature>
<name>A0A875RYE9_EENNA</name>
<gene>
    <name evidence="12" type="ORF">FOA43_000246</name>
</gene>
<evidence type="ECO:0000313" key="13">
    <source>
        <dbReference type="Proteomes" id="UP000662931"/>
    </source>
</evidence>
<dbReference type="InterPro" id="IPR015280">
    <property type="entry name" value="Rap1_DNA-bd"/>
</dbReference>
<dbReference type="SUPFAM" id="SSF46689">
    <property type="entry name" value="Homeodomain-like"/>
    <property type="match status" value="2"/>
</dbReference>
<comment type="function">
    <text evidence="8">Involved in the regulation of telomere length, clustering and has a specific role in telomere position effect (TPE).</text>
</comment>
<reference evidence="12" key="1">
    <citation type="submission" date="2020-10" db="EMBL/GenBank/DDBJ databases">
        <authorList>
            <person name="Roach M.J.R."/>
        </authorList>
    </citation>
    <scope>NUCLEOTIDE SEQUENCE</scope>
    <source>
        <strain evidence="12">CBS 1945</strain>
    </source>
</reference>
<evidence type="ECO:0000259" key="10">
    <source>
        <dbReference type="Pfam" id="PF09197"/>
    </source>
</evidence>
<evidence type="ECO:0000256" key="9">
    <source>
        <dbReference type="SAM" id="MobiDB-lite"/>
    </source>
</evidence>
<feature type="compositionally biased region" description="Basic and acidic residues" evidence="9">
    <location>
        <begin position="555"/>
        <end position="580"/>
    </location>
</feature>
<feature type="domain" description="Rap1 DNA-binding" evidence="10">
    <location>
        <begin position="409"/>
        <end position="499"/>
    </location>
</feature>
<dbReference type="InterPro" id="IPR039595">
    <property type="entry name" value="TE2IP/Rap1"/>
</dbReference>
<dbReference type="GO" id="GO:0031848">
    <property type="term" value="P:protection from non-homologous end joining at telomere"/>
    <property type="evidence" value="ECO:0007669"/>
    <property type="project" value="TreeGrafter"/>
</dbReference>
<keyword evidence="4" id="KW-0805">Transcription regulation</keyword>
<dbReference type="Pfam" id="PF09197">
    <property type="entry name" value="Rap1-DNA-bind"/>
    <property type="match status" value="1"/>
</dbReference>
<comment type="similarity">
    <text evidence="1 8">Belongs to the RAP1 family.</text>
</comment>
<keyword evidence="6" id="KW-0804">Transcription</keyword>
<feature type="compositionally biased region" description="Basic and acidic residues" evidence="9">
    <location>
        <begin position="63"/>
        <end position="73"/>
    </location>
</feature>
<feature type="compositionally biased region" description="Basic and acidic residues" evidence="9">
    <location>
        <begin position="104"/>
        <end position="136"/>
    </location>
</feature>
<sequence>MRPETRTHHSIRAAKKQGEVNMDDNIKFVSKIEGKALNGIHSEAHGPTHPDTNAEDEEAIEEELSRLEARTGNDESDESIGANEASLENSNVAAAALAVASEEATQRDSQRNIKGGDRGDKKDREESWVQKQEVSKGQKQSKGQQSTGSEGDVIPKYVSTPLYELFKDRRFTVYGQSAAADDVRQMVKNLGGETVSEGTRGAIALVRSASSAIPNNVQDAFSFDFVYYAHSKGVIPDLESFKIRKPPGLPSNFKINVGELAAGGEAGPKEPLGARETPTTGARSENTTSMALEKHLEKPVMGAMPHSVFPTPKKRSSKFTAQEDAAILDLIRRNPYLRSTHSFYAQIAQLPLLSNHTGNSIRFRFRKVLSKQLDWVYKVDPETNDIQMNPETNEPLKIKELPGLLKSQYTAEEDYDLCKCVTEFRENGGGMTRKRKMDSGSIPESIFQGLAEKHPRHSAMSWRDRYRKFASVYGLEKYISYYEECLASNEKPSPMRNLSSRSGLKTSSKRRRTVKAVDAETDLNSAKLTDSSQQVPMDLGAVKIQELARASVESKSTDEMKEKRDANGGSEVKGETKDDNATGATGVEAVGAAGAAGDVAATRSTGSESPSQSANLFEDADEMKALNIDITGTISSHGSLLGNMSVEALRKAEPQPLTERSKANSEEILKDIEELFGDFGSDITSSAELFKTIHDKTGLSVAWMNYWFDCSCGMFNVFIDAVQNYLKTGQLTMEDHRGFWTAEHDKMLLNQHKLPQLYKLHGEDSVNKRKATIMGPPNE</sequence>
<keyword evidence="3 8" id="KW-0779">Telomere</keyword>
<feature type="compositionally biased region" description="Acidic residues" evidence="9">
    <location>
        <begin position="53"/>
        <end position="62"/>
    </location>
</feature>
<dbReference type="PANTHER" id="PTHR16466">
    <property type="entry name" value="TELOMERE REPEAT-BINDING FACTOR 2-INTERACTING PROTEIN 1"/>
    <property type="match status" value="1"/>
</dbReference>
<feature type="compositionally biased region" description="Low complexity" evidence="9">
    <location>
        <begin position="82"/>
        <end position="103"/>
    </location>
</feature>
<dbReference type="Gene3D" id="1.10.10.60">
    <property type="entry name" value="Homeodomain-like"/>
    <property type="match status" value="2"/>
</dbReference>
<evidence type="ECO:0000259" key="11">
    <source>
        <dbReference type="Pfam" id="PF11626"/>
    </source>
</evidence>
<feature type="domain" description="TRF2-interacting telomeric protein/Rap1 C-terminal" evidence="11">
    <location>
        <begin position="696"/>
        <end position="770"/>
    </location>
</feature>
<evidence type="ECO:0000256" key="2">
    <source>
        <dbReference type="ARBA" id="ARBA00022454"/>
    </source>
</evidence>
<evidence type="ECO:0000313" key="12">
    <source>
        <dbReference type="EMBL" id="QPG72942.1"/>
    </source>
</evidence>
<keyword evidence="13" id="KW-1185">Reference proteome</keyword>
<dbReference type="AlphaFoldDB" id="A0A875RYE9"/>
<dbReference type="EMBL" id="CP064812">
    <property type="protein sequence ID" value="QPG72942.1"/>
    <property type="molecule type" value="Genomic_DNA"/>
</dbReference>
<evidence type="ECO:0000256" key="7">
    <source>
        <dbReference type="ARBA" id="ARBA00023242"/>
    </source>
</evidence>
<feature type="compositionally biased region" description="Low complexity" evidence="9">
    <location>
        <begin position="137"/>
        <end position="151"/>
    </location>
</feature>
<dbReference type="OrthoDB" id="435460at2759"/>
<feature type="region of interest" description="Disordered" evidence="9">
    <location>
        <begin position="1"/>
        <end position="22"/>
    </location>
</feature>
<dbReference type="GO" id="GO:0070187">
    <property type="term" value="C:shelterin complex"/>
    <property type="evidence" value="ECO:0007669"/>
    <property type="project" value="TreeGrafter"/>
</dbReference>
<keyword evidence="2 8" id="KW-0158">Chromosome</keyword>
<protein>
    <recommendedName>
        <fullName evidence="8">DNA-binding protein RAP1</fullName>
    </recommendedName>
</protein>
<dbReference type="GO" id="GO:0042162">
    <property type="term" value="F:telomeric DNA binding"/>
    <property type="evidence" value="ECO:0007669"/>
    <property type="project" value="TreeGrafter"/>
</dbReference>
<evidence type="ECO:0000256" key="5">
    <source>
        <dbReference type="ARBA" id="ARBA00023159"/>
    </source>
</evidence>
<dbReference type="GeneID" id="62193647"/>
<proteinExistence type="inferred from homology"/>
<dbReference type="Pfam" id="PF11626">
    <property type="entry name" value="Rap1_C"/>
    <property type="match status" value="1"/>
</dbReference>
<evidence type="ECO:0000256" key="4">
    <source>
        <dbReference type="ARBA" id="ARBA00023015"/>
    </source>
</evidence>
<dbReference type="Proteomes" id="UP000662931">
    <property type="component" value="Chromosome 1"/>
</dbReference>
<keyword evidence="7 8" id="KW-0539">Nucleus</keyword>
<evidence type="ECO:0000256" key="1">
    <source>
        <dbReference type="ARBA" id="ARBA00010467"/>
    </source>
</evidence>
<dbReference type="RefSeq" id="XP_038776507.1">
    <property type="nucleotide sequence ID" value="XM_038920579.1"/>
</dbReference>
<feature type="compositionally biased region" description="Polar residues" evidence="9">
    <location>
        <begin position="496"/>
        <end position="506"/>
    </location>
</feature>
<keyword evidence="5" id="KW-0010">Activator</keyword>